<keyword evidence="4" id="KW-1185">Reference proteome</keyword>
<evidence type="ECO:0000313" key="4">
    <source>
        <dbReference type="Proteomes" id="UP001201873"/>
    </source>
</evidence>
<keyword evidence="1" id="KW-0472">Membrane</keyword>
<protein>
    <submittedName>
        <fullName evidence="3">PH domain-containing protein</fullName>
    </submittedName>
</protein>
<evidence type="ECO:0000259" key="2">
    <source>
        <dbReference type="Pfam" id="PF03703"/>
    </source>
</evidence>
<feature type="domain" description="YdbS-like PH" evidence="2">
    <location>
        <begin position="59"/>
        <end position="128"/>
    </location>
</feature>
<name>A0ABT0JYN8_9ACTN</name>
<dbReference type="Pfam" id="PF03703">
    <property type="entry name" value="bPH_2"/>
    <property type="match status" value="1"/>
</dbReference>
<feature type="transmembrane region" description="Helical" evidence="1">
    <location>
        <begin position="30"/>
        <end position="50"/>
    </location>
</feature>
<keyword evidence="1" id="KW-1133">Transmembrane helix</keyword>
<feature type="transmembrane region" description="Helical" evidence="1">
    <location>
        <begin position="6"/>
        <end position="23"/>
    </location>
</feature>
<dbReference type="PANTHER" id="PTHR37938">
    <property type="entry name" value="BLL0215 PROTEIN"/>
    <property type="match status" value="1"/>
</dbReference>
<evidence type="ECO:0000256" key="1">
    <source>
        <dbReference type="SAM" id="Phobius"/>
    </source>
</evidence>
<organism evidence="3 4">
    <name type="scientific">Frankia umida</name>
    <dbReference type="NCBI Taxonomy" id="573489"/>
    <lineage>
        <taxon>Bacteria</taxon>
        <taxon>Bacillati</taxon>
        <taxon>Actinomycetota</taxon>
        <taxon>Actinomycetes</taxon>
        <taxon>Frankiales</taxon>
        <taxon>Frankiaceae</taxon>
        <taxon>Frankia</taxon>
    </lineage>
</organism>
<dbReference type="InterPro" id="IPR005182">
    <property type="entry name" value="YdbS-like_PH"/>
</dbReference>
<dbReference type="PANTHER" id="PTHR37938:SF1">
    <property type="entry name" value="BLL0215 PROTEIN"/>
    <property type="match status" value="1"/>
</dbReference>
<dbReference type="RefSeq" id="WP_248824893.1">
    <property type="nucleotide sequence ID" value="NZ_JALKFT010000011.1"/>
</dbReference>
<reference evidence="3 4" key="1">
    <citation type="submission" date="2022-04" db="EMBL/GenBank/DDBJ databases">
        <title>Genome diversity in the genus Frankia.</title>
        <authorList>
            <person name="Carlos-Shanley C."/>
            <person name="Hahn D."/>
        </authorList>
    </citation>
    <scope>NUCLEOTIDE SEQUENCE [LARGE SCALE GENOMIC DNA]</scope>
    <source>
        <strain evidence="3 4">Ag45/Mut15</strain>
    </source>
</reference>
<comment type="caution">
    <text evidence="3">The sequence shown here is derived from an EMBL/GenBank/DDBJ whole genome shotgun (WGS) entry which is preliminary data.</text>
</comment>
<evidence type="ECO:0000313" key="3">
    <source>
        <dbReference type="EMBL" id="MCK9876662.1"/>
    </source>
</evidence>
<keyword evidence="1" id="KW-0812">Transmembrane</keyword>
<sequence>MVVARVVLETAGVLAVAIAVSLYDAVHHAGIGVLVTLLWWVALAAVLRLMWRLLGWYLTVLLITNSRLVKASGILSRRIQSLPLSKITDLSYKLDPNGRLLGYGTFEMETEGDHVSALEKLEHVPRPDRFYLRLCDGIFGGAPEPALDDD</sequence>
<accession>A0ABT0JYN8</accession>
<dbReference type="Proteomes" id="UP001201873">
    <property type="component" value="Unassembled WGS sequence"/>
</dbReference>
<dbReference type="EMBL" id="JALKFT010000011">
    <property type="protein sequence ID" value="MCK9876662.1"/>
    <property type="molecule type" value="Genomic_DNA"/>
</dbReference>
<gene>
    <name evidence="3" type="ORF">MXD59_12885</name>
</gene>
<proteinExistence type="predicted"/>